<feature type="region of interest" description="Disordered" evidence="1">
    <location>
        <begin position="419"/>
        <end position="454"/>
    </location>
</feature>
<organism evidence="2 3">
    <name type="scientific">Arabidopsis arenosa</name>
    <name type="common">Sand rock-cress</name>
    <name type="synonym">Cardaminopsis arenosa</name>
    <dbReference type="NCBI Taxonomy" id="38785"/>
    <lineage>
        <taxon>Eukaryota</taxon>
        <taxon>Viridiplantae</taxon>
        <taxon>Streptophyta</taxon>
        <taxon>Embryophyta</taxon>
        <taxon>Tracheophyta</taxon>
        <taxon>Spermatophyta</taxon>
        <taxon>Magnoliopsida</taxon>
        <taxon>eudicotyledons</taxon>
        <taxon>Gunneridae</taxon>
        <taxon>Pentapetalae</taxon>
        <taxon>rosids</taxon>
        <taxon>malvids</taxon>
        <taxon>Brassicales</taxon>
        <taxon>Brassicaceae</taxon>
        <taxon>Camelineae</taxon>
        <taxon>Arabidopsis</taxon>
    </lineage>
</organism>
<dbReference type="CDD" id="cd06141">
    <property type="entry name" value="WRN_exo"/>
    <property type="match status" value="1"/>
</dbReference>
<dbReference type="SUPFAM" id="SSF53098">
    <property type="entry name" value="Ribonuclease H-like"/>
    <property type="match status" value="1"/>
</dbReference>
<dbReference type="EMBL" id="LR999458">
    <property type="protein sequence ID" value="CAE6228287.1"/>
    <property type="molecule type" value="Genomic_DNA"/>
</dbReference>
<proteinExistence type="predicted"/>
<dbReference type="InterPro" id="IPR012337">
    <property type="entry name" value="RNaseH-like_sf"/>
</dbReference>
<dbReference type="AlphaFoldDB" id="A0A8S2B1J0"/>
<protein>
    <recommendedName>
        <fullName evidence="4">3'-5' exonuclease domain-containing protein</fullName>
    </recommendedName>
</protein>
<gene>
    <name evidence="2" type="ORF">AARE701A_LOCUS20925</name>
</gene>
<dbReference type="InterPro" id="IPR036397">
    <property type="entry name" value="RNaseH_sf"/>
</dbReference>
<dbReference type="PANTHER" id="PTHR37766:SF1">
    <property type="entry name" value="OS01G0897100 PROTEIN"/>
    <property type="match status" value="1"/>
</dbReference>
<dbReference type="PANTHER" id="PTHR37766">
    <property type="entry name" value="OS01G0897100 PROTEIN"/>
    <property type="match status" value="1"/>
</dbReference>
<dbReference type="Gene3D" id="3.30.420.10">
    <property type="entry name" value="Ribonuclease H-like superfamily/Ribonuclease H"/>
    <property type="match status" value="1"/>
</dbReference>
<reference evidence="2" key="1">
    <citation type="submission" date="2021-01" db="EMBL/GenBank/DDBJ databases">
        <authorList>
            <person name="Bezrukov I."/>
        </authorList>
    </citation>
    <scope>NUCLEOTIDE SEQUENCE</scope>
</reference>
<evidence type="ECO:0000313" key="2">
    <source>
        <dbReference type="EMBL" id="CAE6228287.1"/>
    </source>
</evidence>
<accession>A0A8S2B1J0</accession>
<evidence type="ECO:0000313" key="3">
    <source>
        <dbReference type="Proteomes" id="UP000682877"/>
    </source>
</evidence>
<evidence type="ECO:0000256" key="1">
    <source>
        <dbReference type="SAM" id="MobiDB-lite"/>
    </source>
</evidence>
<sequence>MVNLFLSEPKWNDVAHNSSNNINVILPLLNKLGSQIQSLVTHGARSEARLWLCSALSTISISPRKQLSIFMKLLRSKPRKMQFLSQLLTMMFEKRPRKLGSLLAKRSYILEKFFEGNPKRILEWFSEFAYDGGSDHKRGAKALAQFAFANRDICWEELEWRGKHGQSPAVVATKPHYLLDLDVQRTIENFLDNVPDFWSSNEFAESLKDGQILFLDTKFFIDLFIRFMYEEDMHDVWDVVEEFLREESFSSLTQHLLITLEERDLCRFLELLGNYFEPSIESWDSGDSSCWLGVVLSRYVDTESIDELLLLNSIINQGRQLLRLVRDENGNDEGELLKETMEEICRGLENDSSFYLILRELSKMKHIEVIKLLGLLSWTIHYRLSEECQTPDSWELLFRENGIEFRRSSDHSLLSYNGLSEESESDSDSRSHISKKRHKREKKKRRKKKKRAFDDDDDLGDDDLIGLHSISRSWLLSTDGFSATWTSVDLPEYIASIKTTVTEKESDINRLVKTILSNKNNRKKIIGLDTERVQKGRKLNKTVLLQLCDGDNCLIVQLPNEGEGEGEGEDDNLPLSLFNFLNLPEFTFVGIGINKTMIRLESEFGLTCKNVVEIGPATWNLTNMTADVKFRISTIVSTERPTNAILDDWEKFVLNKNQIKLAASNAYFAFGIGNILLDVFGF</sequence>
<keyword evidence="3" id="KW-1185">Reference proteome</keyword>
<feature type="compositionally biased region" description="Basic residues" evidence="1">
    <location>
        <begin position="432"/>
        <end position="451"/>
    </location>
</feature>
<name>A0A8S2B1J0_ARAAE</name>
<evidence type="ECO:0008006" key="4">
    <source>
        <dbReference type="Google" id="ProtNLM"/>
    </source>
</evidence>
<dbReference type="GO" id="GO:0003676">
    <property type="term" value="F:nucleic acid binding"/>
    <property type="evidence" value="ECO:0007669"/>
    <property type="project" value="InterPro"/>
</dbReference>
<dbReference type="Proteomes" id="UP000682877">
    <property type="component" value="Chromosome 8"/>
</dbReference>